<evidence type="ECO:0000313" key="2">
    <source>
        <dbReference type="EMBL" id="MFC5568657.1"/>
    </source>
</evidence>
<comment type="caution">
    <text evidence="2">The sequence shown here is derived from an EMBL/GenBank/DDBJ whole genome shotgun (WGS) entry which is preliminary data.</text>
</comment>
<evidence type="ECO:0000313" key="3">
    <source>
        <dbReference type="Proteomes" id="UP001596036"/>
    </source>
</evidence>
<protein>
    <submittedName>
        <fullName evidence="2">DnrO protein</fullName>
    </submittedName>
</protein>
<evidence type="ECO:0000256" key="1">
    <source>
        <dbReference type="SAM" id="SignalP"/>
    </source>
</evidence>
<feature type="signal peptide" evidence="1">
    <location>
        <begin position="1"/>
        <end position="23"/>
    </location>
</feature>
<accession>A0ABW0SI26</accession>
<name>A0ABW0SI26_9GAMM</name>
<dbReference type="EMBL" id="JBHSNM010000001">
    <property type="protein sequence ID" value="MFC5568657.1"/>
    <property type="molecule type" value="Genomic_DNA"/>
</dbReference>
<sequence length="158" mass="17192">MRLPLILLQSILVLAVCIPTAHARQHAAPAPAAPAPGATMPDAPRWPVDANLRRNMRAIRRAVDALGQYEHGHMTPQQAVAVAMKIQDHAADIIAQCQLPPDADAALHAVLAPLLSGAATLRQDPSRLDVIAPMREALAQYDRQFDRTREVEHAPEQH</sequence>
<proteinExistence type="predicted"/>
<gene>
    <name evidence="2" type="ORF">ACFPN1_01090</name>
</gene>
<organism evidence="2 3">
    <name type="scientific">Lysobacter yangpyeongensis</name>
    <dbReference type="NCBI Taxonomy" id="346182"/>
    <lineage>
        <taxon>Bacteria</taxon>
        <taxon>Pseudomonadati</taxon>
        <taxon>Pseudomonadota</taxon>
        <taxon>Gammaproteobacteria</taxon>
        <taxon>Lysobacterales</taxon>
        <taxon>Lysobacteraceae</taxon>
        <taxon>Lysobacter</taxon>
    </lineage>
</organism>
<dbReference type="RefSeq" id="WP_386752258.1">
    <property type="nucleotide sequence ID" value="NZ_JBHSNM010000001.1"/>
</dbReference>
<keyword evidence="3" id="KW-1185">Reference proteome</keyword>
<reference evidence="3" key="1">
    <citation type="journal article" date="2019" name="Int. J. Syst. Evol. Microbiol.">
        <title>The Global Catalogue of Microorganisms (GCM) 10K type strain sequencing project: providing services to taxonomists for standard genome sequencing and annotation.</title>
        <authorList>
            <consortium name="The Broad Institute Genomics Platform"/>
            <consortium name="The Broad Institute Genome Sequencing Center for Infectious Disease"/>
            <person name="Wu L."/>
            <person name="Ma J."/>
        </authorList>
    </citation>
    <scope>NUCLEOTIDE SEQUENCE [LARGE SCALE GENOMIC DNA]</scope>
    <source>
        <strain evidence="3">KACC 11407</strain>
    </source>
</reference>
<feature type="chain" id="PRO_5047540199" evidence="1">
    <location>
        <begin position="24"/>
        <end position="158"/>
    </location>
</feature>
<keyword evidence="1" id="KW-0732">Signal</keyword>
<dbReference type="Proteomes" id="UP001596036">
    <property type="component" value="Unassembled WGS sequence"/>
</dbReference>